<dbReference type="SUPFAM" id="SSF52540">
    <property type="entry name" value="P-loop containing nucleoside triphosphate hydrolases"/>
    <property type="match status" value="2"/>
</dbReference>
<organism evidence="3">
    <name type="scientific">marine sediment metagenome</name>
    <dbReference type="NCBI Taxonomy" id="412755"/>
    <lineage>
        <taxon>unclassified sequences</taxon>
        <taxon>metagenomes</taxon>
        <taxon>ecological metagenomes</taxon>
    </lineage>
</organism>
<protein>
    <recommendedName>
        <fullName evidence="4">Helicase ATP-binding domain-containing protein</fullName>
    </recommendedName>
</protein>
<feature type="domain" description="Helicase ATP-binding" evidence="1">
    <location>
        <begin position="16"/>
        <end position="158"/>
    </location>
</feature>
<comment type="caution">
    <text evidence="3">The sequence shown here is derived from an EMBL/GenBank/DDBJ whole genome shotgun (WGS) entry which is preliminary data.</text>
</comment>
<reference evidence="3" key="1">
    <citation type="journal article" date="2015" name="Nature">
        <title>Complex archaea that bridge the gap between prokaryotes and eukaryotes.</title>
        <authorList>
            <person name="Spang A."/>
            <person name="Saw J.H."/>
            <person name="Jorgensen S.L."/>
            <person name="Zaremba-Niedzwiedzka K."/>
            <person name="Martijn J."/>
            <person name="Lind A.E."/>
            <person name="van Eijk R."/>
            <person name="Schleper C."/>
            <person name="Guy L."/>
            <person name="Ettema T.J."/>
        </authorList>
    </citation>
    <scope>NUCLEOTIDE SEQUENCE</scope>
</reference>
<dbReference type="SMART" id="SM00490">
    <property type="entry name" value="HELICc"/>
    <property type="match status" value="1"/>
</dbReference>
<feature type="domain" description="Helicase C-terminal" evidence="2">
    <location>
        <begin position="295"/>
        <end position="443"/>
    </location>
</feature>
<dbReference type="InterPro" id="IPR001650">
    <property type="entry name" value="Helicase_C-like"/>
</dbReference>
<dbReference type="PANTHER" id="PTHR10799">
    <property type="entry name" value="SNF2/RAD54 HELICASE FAMILY"/>
    <property type="match status" value="1"/>
</dbReference>
<dbReference type="InterPro" id="IPR027417">
    <property type="entry name" value="P-loop_NTPase"/>
</dbReference>
<dbReference type="InterPro" id="IPR000330">
    <property type="entry name" value="SNF2_N"/>
</dbReference>
<evidence type="ECO:0000313" key="3">
    <source>
        <dbReference type="EMBL" id="KKN03913.1"/>
    </source>
</evidence>
<dbReference type="AlphaFoldDB" id="A0A0F9QF73"/>
<dbReference type="Pfam" id="PF00271">
    <property type="entry name" value="Helicase_C"/>
    <property type="match status" value="1"/>
</dbReference>
<dbReference type="Gene3D" id="3.40.50.10810">
    <property type="entry name" value="Tandem AAA-ATPase domain"/>
    <property type="match status" value="1"/>
</dbReference>
<dbReference type="PROSITE" id="PS51192">
    <property type="entry name" value="HELICASE_ATP_BIND_1"/>
    <property type="match status" value="1"/>
</dbReference>
<dbReference type="InterPro" id="IPR014001">
    <property type="entry name" value="Helicase_ATP-bd"/>
</dbReference>
<dbReference type="GO" id="GO:0005524">
    <property type="term" value="F:ATP binding"/>
    <property type="evidence" value="ECO:0007669"/>
    <property type="project" value="InterPro"/>
</dbReference>
<accession>A0A0F9QF73</accession>
<name>A0A0F9QF73_9ZZZZ</name>
<evidence type="ECO:0000259" key="1">
    <source>
        <dbReference type="PROSITE" id="PS51192"/>
    </source>
</evidence>
<evidence type="ECO:0000259" key="2">
    <source>
        <dbReference type="PROSITE" id="PS51194"/>
    </source>
</evidence>
<dbReference type="Gene3D" id="3.40.50.300">
    <property type="entry name" value="P-loop containing nucleotide triphosphate hydrolases"/>
    <property type="match status" value="1"/>
</dbReference>
<dbReference type="InterPro" id="IPR038718">
    <property type="entry name" value="SNF2-like_sf"/>
</dbReference>
<dbReference type="EMBL" id="LAZR01004981">
    <property type="protein sequence ID" value="KKN03913.1"/>
    <property type="molecule type" value="Genomic_DNA"/>
</dbReference>
<sequence length="448" mass="50317">MTGAEGSFSIWELVDKTRTALSIAWHLRCCKLLIVVPLSAVGVWQAETTIFWPKLRVCDATVGTIAKRAARVQEGECHAYLVGYETFWREPLRSAILKWQPHMVIYDEAHRLKGRSSKQSRFAGRLVDVIPRRLALTGTPMPNGPEDLFGLYRAIDPAIFGSRWADFEREYIVKGGYLNYQIVGYRNVHELKMKLANSATRVTKANALELPPQVDVTVPITLGRATRALYDEMRKKAIAEVEGYSGGKTVAGVTLARSVLTNILRLQTITGGWTKLASGEIVDLSYEKEKLLLDLLSDAVPQVGRVVIFCRFRHDIDRLTAALEGKDRTFVLDGRVRPATRTELLERFREAKYAHLIAQVAVASLSIDLTCSHLGVFYSSDYSFANYEQCRNRLHRHGQEQKVTYHALVATDTIDERIYKALQDKSELSKSILDVDAARELFGGGNTI</sequence>
<gene>
    <name evidence="3" type="ORF">LCGC14_1102920</name>
</gene>
<dbReference type="PROSITE" id="PS51194">
    <property type="entry name" value="HELICASE_CTER"/>
    <property type="match status" value="1"/>
</dbReference>
<dbReference type="Pfam" id="PF00176">
    <property type="entry name" value="SNF2-rel_dom"/>
    <property type="match status" value="1"/>
</dbReference>
<evidence type="ECO:0008006" key="4">
    <source>
        <dbReference type="Google" id="ProtNLM"/>
    </source>
</evidence>
<proteinExistence type="predicted"/>